<evidence type="ECO:0000256" key="2">
    <source>
        <dbReference type="SAM" id="Phobius"/>
    </source>
</evidence>
<dbReference type="EMBL" id="VLLL01000010">
    <property type="protein sequence ID" value="TWJ07770.1"/>
    <property type="molecule type" value="Genomic_DNA"/>
</dbReference>
<keyword evidence="2" id="KW-0812">Transmembrane</keyword>
<dbReference type="RefSeq" id="WP_147143970.1">
    <property type="nucleotide sequence ID" value="NZ_BAABIJ010000006.1"/>
</dbReference>
<comment type="caution">
    <text evidence="3">The sequence shown here is derived from an EMBL/GenBank/DDBJ whole genome shotgun (WGS) entry which is preliminary data.</text>
</comment>
<keyword evidence="2" id="KW-0472">Membrane</keyword>
<sequence length="364" mass="39883">MHDHRESSEATHRSPLGKGTSPAADPVKSEILALQMRAGNAAVQRYFGDKGFENPPTVNLGAERKSVAGWTTTAGASLSQKDVANLSAAVVRHVGQSRQTEAETIVTVTIAVDVSGNPTMSDGRPRYVPKGRSVTRRPKERCDCAEPKTLARVRKRLREIQASSGPNPRPVVYLFTEHGPCKYCRSAFDEFRAGYPWVDLRVEWNRWFYADFREADDWAGTSADNGGTASFAHTAELSPRPWPDRRSASRESVADPQTFNPYAALRLLRGEPGEPEPSGHAPDQPVQEASARQLAEELGARRQQQGKRRKREAIDRRAAALVSERKGRTYVDGRGFIAAALAVGAITLLVAVLRAMFYSGGTSD</sequence>
<evidence type="ECO:0000313" key="3">
    <source>
        <dbReference type="EMBL" id="TWJ07770.1"/>
    </source>
</evidence>
<feature type="transmembrane region" description="Helical" evidence="2">
    <location>
        <begin position="335"/>
        <end position="357"/>
    </location>
</feature>
<keyword evidence="2" id="KW-1133">Transmembrane helix</keyword>
<feature type="compositionally biased region" description="Basic residues" evidence="1">
    <location>
        <begin position="127"/>
        <end position="139"/>
    </location>
</feature>
<organism evidence="3 4">
    <name type="scientific">Stackebrandtia albiflava</name>
    <dbReference type="NCBI Taxonomy" id="406432"/>
    <lineage>
        <taxon>Bacteria</taxon>
        <taxon>Bacillati</taxon>
        <taxon>Actinomycetota</taxon>
        <taxon>Actinomycetes</taxon>
        <taxon>Glycomycetales</taxon>
        <taxon>Glycomycetaceae</taxon>
        <taxon>Stackebrandtia</taxon>
    </lineage>
</organism>
<feature type="region of interest" description="Disordered" evidence="1">
    <location>
        <begin position="1"/>
        <end position="30"/>
    </location>
</feature>
<accession>A0A562UQ84</accession>
<dbReference type="Proteomes" id="UP000321617">
    <property type="component" value="Unassembled WGS sequence"/>
</dbReference>
<gene>
    <name evidence="3" type="ORF">LX16_4933</name>
</gene>
<evidence type="ECO:0000256" key="1">
    <source>
        <dbReference type="SAM" id="MobiDB-lite"/>
    </source>
</evidence>
<protein>
    <submittedName>
        <fullName evidence="3">Uncharacterized protein</fullName>
    </submittedName>
</protein>
<dbReference type="AlphaFoldDB" id="A0A562UQ84"/>
<feature type="region of interest" description="Disordered" evidence="1">
    <location>
        <begin position="120"/>
        <end position="139"/>
    </location>
</feature>
<reference evidence="3 4" key="1">
    <citation type="journal article" date="2013" name="Stand. Genomic Sci.">
        <title>Genomic Encyclopedia of Type Strains, Phase I: The one thousand microbial genomes (KMG-I) project.</title>
        <authorList>
            <person name="Kyrpides N.C."/>
            <person name="Woyke T."/>
            <person name="Eisen J.A."/>
            <person name="Garrity G."/>
            <person name="Lilburn T.G."/>
            <person name="Beck B.J."/>
            <person name="Whitman W.B."/>
            <person name="Hugenholtz P."/>
            <person name="Klenk H.P."/>
        </authorList>
    </citation>
    <scope>NUCLEOTIDE SEQUENCE [LARGE SCALE GENOMIC DNA]</scope>
    <source>
        <strain evidence="3 4">DSM 45044</strain>
    </source>
</reference>
<proteinExistence type="predicted"/>
<feature type="region of interest" description="Disordered" evidence="1">
    <location>
        <begin position="224"/>
        <end position="254"/>
    </location>
</feature>
<name>A0A562UQ84_9ACTN</name>
<keyword evidence="4" id="KW-1185">Reference proteome</keyword>
<feature type="region of interest" description="Disordered" evidence="1">
    <location>
        <begin position="269"/>
        <end position="291"/>
    </location>
</feature>
<feature type="compositionally biased region" description="Basic and acidic residues" evidence="1">
    <location>
        <begin position="242"/>
        <end position="253"/>
    </location>
</feature>
<evidence type="ECO:0000313" key="4">
    <source>
        <dbReference type="Proteomes" id="UP000321617"/>
    </source>
</evidence>
<dbReference type="OrthoDB" id="3725747at2"/>
<feature type="compositionally biased region" description="Basic and acidic residues" evidence="1">
    <location>
        <begin position="1"/>
        <end position="12"/>
    </location>
</feature>